<dbReference type="Pfam" id="PF12351">
    <property type="entry name" value="Fig1"/>
    <property type="match status" value="1"/>
</dbReference>
<comment type="caution">
    <text evidence="3">The sequence shown here is derived from an EMBL/GenBank/DDBJ whole genome shotgun (WGS) entry which is preliminary data.</text>
</comment>
<keyword evidence="2" id="KW-0472">Membrane</keyword>
<reference evidence="3 4" key="1">
    <citation type="submission" date="2024-02" db="EMBL/GenBank/DDBJ databases">
        <title>Discinaceae phylogenomics.</title>
        <authorList>
            <person name="Dirks A.C."/>
            <person name="James T.Y."/>
        </authorList>
    </citation>
    <scope>NUCLEOTIDE SEQUENCE [LARGE SCALE GENOMIC DNA]</scope>
    <source>
        <strain evidence="3 4">ACD0624</strain>
    </source>
</reference>
<feature type="region of interest" description="Disordered" evidence="1">
    <location>
        <begin position="234"/>
        <end position="283"/>
    </location>
</feature>
<feature type="transmembrane region" description="Helical" evidence="2">
    <location>
        <begin position="127"/>
        <end position="149"/>
    </location>
</feature>
<accession>A0ABR3GIP1</accession>
<sequence length="303" mass="32277">MPTTTSASSFFHPSLAASTRKRSAYDGGRSHISEEVTEEASEVGNNFKTVLETRQDEEPVSALSAINTSSGDDEGSAVLISYFGICASNTTTGWSCTKKRHQAETLGGSPIKFLKLAGSLQGAISPLLPIVAVTLQGSLIILSCFLGFRSSAGFHSKLGRLFLMLSFAAFSASLLTAILFQSAAGMIYSAFITSETIVVSKGTGGIALAWAGVFFTSLAMAGVIVLALLADSPQETKNHSNNNKGARGQRDIEMPAIRDTSVRRGEPHPQKVHFGPTPGHKYSEQVEDMKRGKPPFINGWNMI</sequence>
<feature type="compositionally biased region" description="Polar residues" evidence="1">
    <location>
        <begin position="234"/>
        <end position="244"/>
    </location>
</feature>
<keyword evidence="2" id="KW-1133">Transmembrane helix</keyword>
<dbReference type="Proteomes" id="UP001447188">
    <property type="component" value="Unassembled WGS sequence"/>
</dbReference>
<evidence type="ECO:0000313" key="4">
    <source>
        <dbReference type="Proteomes" id="UP001447188"/>
    </source>
</evidence>
<gene>
    <name evidence="3" type="ORF">Q9L58_005237</name>
</gene>
<evidence type="ECO:0000256" key="1">
    <source>
        <dbReference type="SAM" id="MobiDB-lite"/>
    </source>
</evidence>
<keyword evidence="2" id="KW-0812">Transmembrane</keyword>
<organism evidence="3 4">
    <name type="scientific">Discina gigas</name>
    <dbReference type="NCBI Taxonomy" id="1032678"/>
    <lineage>
        <taxon>Eukaryota</taxon>
        <taxon>Fungi</taxon>
        <taxon>Dikarya</taxon>
        <taxon>Ascomycota</taxon>
        <taxon>Pezizomycotina</taxon>
        <taxon>Pezizomycetes</taxon>
        <taxon>Pezizales</taxon>
        <taxon>Discinaceae</taxon>
        <taxon>Discina</taxon>
    </lineage>
</organism>
<dbReference type="EMBL" id="JBBBZM010000062">
    <property type="protein sequence ID" value="KAL0635803.1"/>
    <property type="molecule type" value="Genomic_DNA"/>
</dbReference>
<proteinExistence type="predicted"/>
<evidence type="ECO:0000313" key="3">
    <source>
        <dbReference type="EMBL" id="KAL0635803.1"/>
    </source>
</evidence>
<dbReference type="InterPro" id="IPR033481">
    <property type="entry name" value="Dni1/Fig1"/>
</dbReference>
<feature type="region of interest" description="Disordered" evidence="1">
    <location>
        <begin position="18"/>
        <end position="44"/>
    </location>
</feature>
<evidence type="ECO:0000256" key="2">
    <source>
        <dbReference type="SAM" id="Phobius"/>
    </source>
</evidence>
<protein>
    <submittedName>
        <fullName evidence="3">Uncharacterized protein</fullName>
    </submittedName>
</protein>
<feature type="transmembrane region" description="Helical" evidence="2">
    <location>
        <begin position="161"/>
        <end position="188"/>
    </location>
</feature>
<keyword evidence="4" id="KW-1185">Reference proteome</keyword>
<feature type="compositionally biased region" description="Basic and acidic residues" evidence="1">
    <location>
        <begin position="260"/>
        <end position="269"/>
    </location>
</feature>
<name>A0ABR3GIP1_9PEZI</name>
<feature type="transmembrane region" description="Helical" evidence="2">
    <location>
        <begin position="208"/>
        <end position="230"/>
    </location>
</feature>